<evidence type="ECO:0000256" key="1">
    <source>
        <dbReference type="SAM" id="Phobius"/>
    </source>
</evidence>
<evidence type="ECO:0000313" key="3">
    <source>
        <dbReference type="Proteomes" id="UP000290909"/>
    </source>
</evidence>
<accession>A0A449BJL2</accession>
<keyword evidence="1" id="KW-0812">Transmembrane</keyword>
<dbReference type="AlphaFoldDB" id="A0A449BJL2"/>
<proteinExistence type="predicted"/>
<protein>
    <submittedName>
        <fullName evidence="2">Uncharacterized protein</fullName>
    </submittedName>
</protein>
<dbReference type="STRING" id="1408416.GCA_000702765_00811"/>
<dbReference type="RefSeq" id="WP_035369170.1">
    <property type="nucleotide sequence ID" value="NZ_LR215050.1"/>
</dbReference>
<name>A0A449BJL2_9MOLU</name>
<feature type="transmembrane region" description="Helical" evidence="1">
    <location>
        <begin position="12"/>
        <end position="35"/>
    </location>
</feature>
<organism evidence="2 3">
    <name type="scientific">Acholeplasma hippikon</name>
    <dbReference type="NCBI Taxonomy" id="264636"/>
    <lineage>
        <taxon>Bacteria</taxon>
        <taxon>Bacillati</taxon>
        <taxon>Mycoplasmatota</taxon>
        <taxon>Mollicutes</taxon>
        <taxon>Acholeplasmatales</taxon>
        <taxon>Acholeplasmataceae</taxon>
        <taxon>Acholeplasma</taxon>
    </lineage>
</organism>
<dbReference type="EMBL" id="LR215050">
    <property type="protein sequence ID" value="VEU82655.1"/>
    <property type="molecule type" value="Genomic_DNA"/>
</dbReference>
<reference evidence="2 3" key="1">
    <citation type="submission" date="2019-01" db="EMBL/GenBank/DDBJ databases">
        <authorList>
            <consortium name="Pathogen Informatics"/>
        </authorList>
    </citation>
    <scope>NUCLEOTIDE SEQUENCE [LARGE SCALE GENOMIC DNA]</scope>
    <source>
        <strain evidence="2 3">NCTC10172</strain>
    </source>
</reference>
<dbReference type="KEGG" id="ahk:NCTC10172_00675"/>
<keyword evidence="3" id="KW-1185">Reference proteome</keyword>
<dbReference type="Proteomes" id="UP000290909">
    <property type="component" value="Chromosome"/>
</dbReference>
<gene>
    <name evidence="2" type="ORF">NCTC10172_00675</name>
</gene>
<keyword evidence="1" id="KW-0472">Membrane</keyword>
<sequence length="258" mass="30047">MTWNIGNISIDVGVLIAFLSGIFFCFIVLSLWYAISVLQPLHKPKRKAVQEADIDEKEIEWLIKDAHEAFKNKEKRDEVGFGKYLIQISTELSNDIATKFYPRSKYPYLELTIDETLDLLKYISDRFKEIMNKPFLKLFRGITLRQLMTLNETKEKIDNNPIVKTSNKLHLTKVFKNTMTVLNAVNPVYWFRKVVIDNVTNAVILKLGLVVISLTGEETYKIYSKKVFNEEREVDGGVNELYQAIEKEIKEENKLEEK</sequence>
<keyword evidence="1" id="KW-1133">Transmembrane helix</keyword>
<evidence type="ECO:0000313" key="2">
    <source>
        <dbReference type="EMBL" id="VEU82655.1"/>
    </source>
</evidence>